<dbReference type="CTD" id="20237392"/>
<organism evidence="1 2">
    <name type="scientific">Lottia gigantea</name>
    <name type="common">Giant owl limpet</name>
    <dbReference type="NCBI Taxonomy" id="225164"/>
    <lineage>
        <taxon>Eukaryota</taxon>
        <taxon>Metazoa</taxon>
        <taxon>Spiralia</taxon>
        <taxon>Lophotrochozoa</taxon>
        <taxon>Mollusca</taxon>
        <taxon>Gastropoda</taxon>
        <taxon>Patellogastropoda</taxon>
        <taxon>Lottioidea</taxon>
        <taxon>Lottiidae</taxon>
        <taxon>Lottia</taxon>
    </lineage>
</organism>
<dbReference type="EMBL" id="KB200521">
    <property type="protein sequence ID" value="ESP01330.1"/>
    <property type="molecule type" value="Genomic_DNA"/>
</dbReference>
<evidence type="ECO:0000313" key="2">
    <source>
        <dbReference type="Proteomes" id="UP000030746"/>
    </source>
</evidence>
<sequence length="362" mass="42324">MANKFGLGSLSLETKIPNTTAWINKAKPYFVDQIGDTLRGDLDMNNFKVTDIKSPENDNDAVREKYLREQINSIEVKVDTIFFKQNLYQFEKVNARKVLQFINGTKNVETKELEINDENSKPYHLYEIKTSGKYIDRFRMLIIPDKEEDEFSFSVFDMIKETESPPSISIIRNPEPKQVAISYQFLRATDFEYVKLYFVNKSFFHKDTFIYPTDLFTSIDIHKSQLGKQFIIFSSIIEQNDVTEVGGIYTCRCKISINIKKTKFSVHLDEINDSKEQIFLVSVIVFFIKPEIIITDNEKIKNERLYGQPVVDVKHFPYFALSEIHLIQLPKKMELESGQQYMIEKQKGTKRKAKFNSTIQPM</sequence>
<keyword evidence="2" id="KW-1185">Reference proteome</keyword>
<dbReference type="KEGG" id="lgi:LOTGIDRAFT_157509"/>
<reference evidence="1 2" key="1">
    <citation type="journal article" date="2013" name="Nature">
        <title>Insights into bilaterian evolution from three spiralian genomes.</title>
        <authorList>
            <person name="Simakov O."/>
            <person name="Marletaz F."/>
            <person name="Cho S.J."/>
            <person name="Edsinger-Gonzales E."/>
            <person name="Havlak P."/>
            <person name="Hellsten U."/>
            <person name="Kuo D.H."/>
            <person name="Larsson T."/>
            <person name="Lv J."/>
            <person name="Arendt D."/>
            <person name="Savage R."/>
            <person name="Osoegawa K."/>
            <person name="de Jong P."/>
            <person name="Grimwood J."/>
            <person name="Chapman J.A."/>
            <person name="Shapiro H."/>
            <person name="Aerts A."/>
            <person name="Otillar R.P."/>
            <person name="Terry A.Y."/>
            <person name="Boore J.L."/>
            <person name="Grigoriev I.V."/>
            <person name="Lindberg D.R."/>
            <person name="Seaver E.C."/>
            <person name="Weisblat D.A."/>
            <person name="Putnam N.H."/>
            <person name="Rokhsar D.S."/>
        </authorList>
    </citation>
    <scope>NUCLEOTIDE SEQUENCE [LARGE SCALE GENOMIC DNA]</scope>
</reference>
<dbReference type="AlphaFoldDB" id="V4CGW3"/>
<dbReference type="GeneID" id="20237392"/>
<accession>V4CGW3</accession>
<gene>
    <name evidence="1" type="ORF">LOTGIDRAFT_157509</name>
</gene>
<evidence type="ECO:0000313" key="1">
    <source>
        <dbReference type="EMBL" id="ESP01330.1"/>
    </source>
</evidence>
<dbReference type="HOGENOM" id="CLU_023431_1_0_1"/>
<dbReference type="Proteomes" id="UP000030746">
    <property type="component" value="Unassembled WGS sequence"/>
</dbReference>
<dbReference type="RefSeq" id="XP_009047964.1">
    <property type="nucleotide sequence ID" value="XM_009049716.1"/>
</dbReference>
<name>V4CGW3_LOTGI</name>
<protein>
    <submittedName>
        <fullName evidence="1">Uncharacterized protein</fullName>
    </submittedName>
</protein>
<proteinExistence type="predicted"/>